<dbReference type="Proteomes" id="UP000193218">
    <property type="component" value="Unassembled WGS sequence"/>
</dbReference>
<reference evidence="1 2" key="1">
    <citation type="submission" date="2017-03" db="EMBL/GenBank/DDBJ databases">
        <title>Widespread Adenine N6-methylation of Active Genes in Fungi.</title>
        <authorList>
            <consortium name="DOE Joint Genome Institute"/>
            <person name="Mondo S.J."/>
            <person name="Dannebaum R.O."/>
            <person name="Kuo R.C."/>
            <person name="Louie K.B."/>
            <person name="Bewick A.J."/>
            <person name="Labutti K."/>
            <person name="Haridas S."/>
            <person name="Kuo A."/>
            <person name="Salamov A."/>
            <person name="Ahrendt S.R."/>
            <person name="Lau R."/>
            <person name="Bowen B.P."/>
            <person name="Lipzen A."/>
            <person name="Sullivan W."/>
            <person name="Andreopoulos W.B."/>
            <person name="Clum A."/>
            <person name="Lindquist E."/>
            <person name="Daum C."/>
            <person name="Northen T.R."/>
            <person name="Ramamoorthy G."/>
            <person name="Schmitz R.J."/>
            <person name="Gryganskyi A."/>
            <person name="Culley D."/>
            <person name="Magnuson J."/>
            <person name="James T.Y."/>
            <person name="O'Malley M.A."/>
            <person name="Stajich J.E."/>
            <person name="Spatafora J.W."/>
            <person name="Visel A."/>
            <person name="Grigoriev I.V."/>
        </authorList>
    </citation>
    <scope>NUCLEOTIDE SEQUENCE [LARGE SCALE GENOMIC DNA]</scope>
    <source>
        <strain evidence="1 2">NRRL Y-17943</strain>
    </source>
</reference>
<evidence type="ECO:0000313" key="2">
    <source>
        <dbReference type="Proteomes" id="UP000193218"/>
    </source>
</evidence>
<dbReference type="InParanoid" id="A0A1Y1UD78"/>
<dbReference type="OrthoDB" id="1700726at2759"/>
<keyword evidence="2" id="KW-1185">Reference proteome</keyword>
<gene>
    <name evidence="1" type="ORF">BD324DRAFT_609750</name>
</gene>
<dbReference type="EMBL" id="NBSH01000012">
    <property type="protein sequence ID" value="ORX35025.1"/>
    <property type="molecule type" value="Genomic_DNA"/>
</dbReference>
<dbReference type="RefSeq" id="XP_021869241.1">
    <property type="nucleotide sequence ID" value="XM_022014172.1"/>
</dbReference>
<comment type="caution">
    <text evidence="1">The sequence shown here is derived from an EMBL/GenBank/DDBJ whole genome shotgun (WGS) entry which is preliminary data.</text>
</comment>
<name>A0A1Y1UD78_9TREE</name>
<sequence length="590" mass="63663">MIDYTVDNLTVALLAIITALAIYHRFFTTALPTVHPLLLGKQSDVSAVRKDGESGIYRNWATGQGTPFTVRPANSLKTTNDLVPTTVSQAGAVPKCILDVSLSQEALAELIRRFPIGLTSLFNLPTSNVSPRPILVLLPPSPVTALPLLILQLAATPSSPLVILPSPKLLTKALTPAADSHPVPGVLIVHQSLLEDVLEQAVEDCGDSLGIMVVGDNDKSQGPLVERAIGKGMKVHWWEDVWEAAEISLNKITVPTAHFNDVHSYFYKLQEDDEDEVPPEIAKVTHLNITAGVAGVLSIFPPDKRPSAALRDVVASSVRLDTPFGMTIALASIWCGASFRFIGPPVPIWPESKPTESEIQDQLRRLMDTDQPAPTLLFLSSNHAELEVVTRRLKYAFSSHPLASVAAAHKLHAIRAGDVSKSGVAESLVWKPVRGKLFHGLFLDTMRGIVIVGDLPLMSTMVAAQSLLSLPISRVYATHLSTGPIFASHFYDVQSNGVHHTALLKPDKPSGVSEDKEKCHTGPPAANIEVLLKGPNSYVVEGDEGGKIRGSLWVRGPTILERVGGRIVEGWTNVEAQAEVQTNGTFLVDH</sequence>
<organism evidence="1 2">
    <name type="scientific">Kockovaella imperatae</name>
    <dbReference type="NCBI Taxonomy" id="4999"/>
    <lineage>
        <taxon>Eukaryota</taxon>
        <taxon>Fungi</taxon>
        <taxon>Dikarya</taxon>
        <taxon>Basidiomycota</taxon>
        <taxon>Agaricomycotina</taxon>
        <taxon>Tremellomycetes</taxon>
        <taxon>Tremellales</taxon>
        <taxon>Cuniculitremaceae</taxon>
        <taxon>Kockovaella</taxon>
    </lineage>
</organism>
<dbReference type="GeneID" id="33555980"/>
<evidence type="ECO:0008006" key="3">
    <source>
        <dbReference type="Google" id="ProtNLM"/>
    </source>
</evidence>
<dbReference type="AlphaFoldDB" id="A0A1Y1UD78"/>
<dbReference type="STRING" id="4999.A0A1Y1UD78"/>
<evidence type="ECO:0000313" key="1">
    <source>
        <dbReference type="EMBL" id="ORX35025.1"/>
    </source>
</evidence>
<protein>
    <recommendedName>
        <fullName evidence="3">AMP-dependent synthetase/ligase domain-containing protein</fullName>
    </recommendedName>
</protein>
<proteinExistence type="predicted"/>
<accession>A0A1Y1UD78</accession>